<dbReference type="Proteomes" id="UP001248581">
    <property type="component" value="Chromosome"/>
</dbReference>
<keyword evidence="2" id="KW-0808">Transferase</keyword>
<dbReference type="SUPFAM" id="SSF55729">
    <property type="entry name" value="Acyl-CoA N-acyltransferases (Nat)"/>
    <property type="match status" value="1"/>
</dbReference>
<dbReference type="RefSeq" id="WP_348387602.1">
    <property type="nucleotide sequence ID" value="NZ_CP134146.1"/>
</dbReference>
<dbReference type="InterPro" id="IPR038740">
    <property type="entry name" value="BioF2-like_GNAT_dom"/>
</dbReference>
<feature type="domain" description="BioF2-like acetyltransferase" evidence="1">
    <location>
        <begin position="193"/>
        <end position="345"/>
    </location>
</feature>
<protein>
    <submittedName>
        <fullName evidence="2">GNAT family N-acetyltransferase</fullName>
        <ecNumber evidence="2">2.3.1.-</ecNumber>
    </submittedName>
</protein>
<sequence length="388" mass="45350">MNIHNSIEHQPLQVKCIEISKSEIPSIQQKWLILAEKTETQFFLSWRWIANWLNQVIDDNKIVLVSAHSYTSEIIALGLFVEKKSNKLGLIPCTQWFLHRTGKRNYDQIWIENNNFLIAKGYEESALTNIWRYLSQSQPHVDEFIISVSKGKTTNQKHLPNSYSLYKSDLHSGYKVNLHNYKDLNDYLSQLSKNTRQQVNRSISLLNKSAAIELKIWNTDQFSILNKHKHLHIKKWKNTNTPSGFSNPLFEEFHQQLNSAQDFAYSQNIYTLVAEINSGEAILGCAYYLVDHGHIYFYLACLSKIENNKLKLGLAIHAKVIEWLILNKPEINVYDFLAGDARYKKSLAQTTEAYCNLIIYKKNYKYLLSVTFKSIKDRLWKIFNNYRA</sequence>
<keyword evidence="2" id="KW-0012">Acyltransferase</keyword>
<evidence type="ECO:0000313" key="3">
    <source>
        <dbReference type="Proteomes" id="UP001248581"/>
    </source>
</evidence>
<organism evidence="2 3">
    <name type="scientific">Thalassotalea nanhaiensis</name>
    <dbReference type="NCBI Taxonomy" id="3065648"/>
    <lineage>
        <taxon>Bacteria</taxon>
        <taxon>Pseudomonadati</taxon>
        <taxon>Pseudomonadota</taxon>
        <taxon>Gammaproteobacteria</taxon>
        <taxon>Alteromonadales</taxon>
        <taxon>Colwelliaceae</taxon>
        <taxon>Thalassotalea</taxon>
    </lineage>
</organism>
<evidence type="ECO:0000259" key="1">
    <source>
        <dbReference type="Pfam" id="PF13480"/>
    </source>
</evidence>
<dbReference type="GO" id="GO:0016746">
    <property type="term" value="F:acyltransferase activity"/>
    <property type="evidence" value="ECO:0007669"/>
    <property type="project" value="UniProtKB-KW"/>
</dbReference>
<dbReference type="InterPro" id="IPR016181">
    <property type="entry name" value="Acyl_CoA_acyltransferase"/>
</dbReference>
<dbReference type="Gene3D" id="3.40.630.30">
    <property type="match status" value="1"/>
</dbReference>
<reference evidence="3" key="1">
    <citation type="submission" date="2023-09" db="EMBL/GenBank/DDBJ databases">
        <authorList>
            <person name="Li S."/>
            <person name="Li X."/>
            <person name="Zhang C."/>
            <person name="Zhao Z."/>
        </authorList>
    </citation>
    <scope>NUCLEOTIDE SEQUENCE [LARGE SCALE GENOMIC DNA]</scope>
    <source>
        <strain evidence="3">SQ345</strain>
    </source>
</reference>
<keyword evidence="3" id="KW-1185">Reference proteome</keyword>
<dbReference type="EC" id="2.3.1.-" evidence="2"/>
<proteinExistence type="predicted"/>
<accession>A0ABY9THZ0</accession>
<dbReference type="EMBL" id="CP134146">
    <property type="protein sequence ID" value="WNC68446.1"/>
    <property type="molecule type" value="Genomic_DNA"/>
</dbReference>
<name>A0ABY9THZ0_9GAMM</name>
<gene>
    <name evidence="2" type="ORF">RI845_18245</name>
</gene>
<dbReference type="Pfam" id="PF13480">
    <property type="entry name" value="Acetyltransf_6"/>
    <property type="match status" value="1"/>
</dbReference>
<evidence type="ECO:0000313" key="2">
    <source>
        <dbReference type="EMBL" id="WNC68446.1"/>
    </source>
</evidence>